<protein>
    <submittedName>
        <fullName evidence="1">Uncharacterized protein</fullName>
    </submittedName>
</protein>
<dbReference type="EMBL" id="GGEC01058846">
    <property type="protein sequence ID" value="MBX39330.1"/>
    <property type="molecule type" value="Transcribed_RNA"/>
</dbReference>
<evidence type="ECO:0000313" key="1">
    <source>
        <dbReference type="EMBL" id="MBX39330.1"/>
    </source>
</evidence>
<accession>A0A2P2NAA7</accession>
<organism evidence="1">
    <name type="scientific">Rhizophora mucronata</name>
    <name type="common">Asiatic mangrove</name>
    <dbReference type="NCBI Taxonomy" id="61149"/>
    <lineage>
        <taxon>Eukaryota</taxon>
        <taxon>Viridiplantae</taxon>
        <taxon>Streptophyta</taxon>
        <taxon>Embryophyta</taxon>
        <taxon>Tracheophyta</taxon>
        <taxon>Spermatophyta</taxon>
        <taxon>Magnoliopsida</taxon>
        <taxon>eudicotyledons</taxon>
        <taxon>Gunneridae</taxon>
        <taxon>Pentapetalae</taxon>
        <taxon>rosids</taxon>
        <taxon>fabids</taxon>
        <taxon>Malpighiales</taxon>
        <taxon>Rhizophoraceae</taxon>
        <taxon>Rhizophora</taxon>
    </lineage>
</organism>
<dbReference type="AlphaFoldDB" id="A0A2P2NAA7"/>
<proteinExistence type="predicted"/>
<name>A0A2P2NAA7_RHIMU</name>
<sequence length="16" mass="1882">MAFIHSVDEVYNKPCE</sequence>
<reference evidence="1" key="1">
    <citation type="submission" date="2018-02" db="EMBL/GenBank/DDBJ databases">
        <title>Rhizophora mucronata_Transcriptome.</title>
        <authorList>
            <person name="Meera S.P."/>
            <person name="Sreeshan A."/>
            <person name="Augustine A."/>
        </authorList>
    </citation>
    <scope>NUCLEOTIDE SEQUENCE</scope>
    <source>
        <tissue evidence="1">Leaf</tissue>
    </source>
</reference>